<comment type="catalytic activity">
    <reaction evidence="10">
        <text>a 1-acyl-sn-glycero-3-phosphocholine + H2O = sn-glycerol 3-phosphocholine + a fatty acid + H(+)</text>
        <dbReference type="Rhea" id="RHEA:15177"/>
        <dbReference type="ChEBI" id="CHEBI:15377"/>
        <dbReference type="ChEBI" id="CHEBI:15378"/>
        <dbReference type="ChEBI" id="CHEBI:16870"/>
        <dbReference type="ChEBI" id="CHEBI:28868"/>
        <dbReference type="ChEBI" id="CHEBI:58168"/>
        <dbReference type="EC" id="3.1.1.5"/>
    </reaction>
</comment>
<dbReference type="EC" id="3.1.1.5" evidence="2 10"/>
<dbReference type="GO" id="GO:0005576">
    <property type="term" value="C:extracellular region"/>
    <property type="evidence" value="ECO:0007669"/>
    <property type="project" value="TreeGrafter"/>
</dbReference>
<evidence type="ECO:0000256" key="2">
    <source>
        <dbReference type="ARBA" id="ARBA00013274"/>
    </source>
</evidence>
<dbReference type="RefSeq" id="XP_018988436.1">
    <property type="nucleotide sequence ID" value="XM_019127742.1"/>
</dbReference>
<comment type="similarity">
    <text evidence="1 10">Belongs to the lysophospholipase family.</text>
</comment>
<dbReference type="GeneID" id="30145595"/>
<dbReference type="EMBL" id="KV454426">
    <property type="protein sequence ID" value="ODQ83108.1"/>
    <property type="molecule type" value="Genomic_DNA"/>
</dbReference>
<dbReference type="AlphaFoldDB" id="A0A1E3QZN7"/>
<dbReference type="Proteomes" id="UP000094336">
    <property type="component" value="Unassembled WGS sequence"/>
</dbReference>
<dbReference type="FunFam" id="3.40.1090.10:FF:000010">
    <property type="entry name" value="Lysophospholipase"/>
    <property type="match status" value="1"/>
</dbReference>
<evidence type="ECO:0000256" key="9">
    <source>
        <dbReference type="PROSITE-ProRule" id="PRU00555"/>
    </source>
</evidence>
<dbReference type="GO" id="GO:0046475">
    <property type="term" value="P:glycerophospholipid catabolic process"/>
    <property type="evidence" value="ECO:0007669"/>
    <property type="project" value="TreeGrafter"/>
</dbReference>
<sequence length="637" mass="68520">MNLSALIKAAFFLTSTLAWSPTDSYAPGPIACPANNASLLRNADGISSSEASWVGERHKNTDDALVRFLVNANMTDFDANNFVHNTLNRSINIAVAFSGGGYRAMLNGAGQLSALDNRTTGAAENGLGGLIDATTYLTGLSGGNWMVGTLAMNNWTSVQDILDNGTIWDLEHSMFAPGGINIFKTASYWKEISDDLSDKRDAGFNVSLTDAWGRALSHQFFLNYPNMGAALTWSTLRDADVFSNHSMPFPIVVTDGRTPGSTIIGSNSTVFEVSPFELGSWDPSLHSFVDVKYLGSVLDNGRPVNSSACIGGFDNAGFIMGTSSTLFNQFILQLNTTGITGGLYDLIHDFLSDVSKDSNDIAVYRPNPFYKSSSAGEESIVQADTLYLVDGGEDLQNVPLYPLLQPERDVDIILAFDNSADTNESWPNGASLVATYERQFSAQGNGTTFPYVPGQDTFLALNLTSKPTFFGCDSKNLTTLNADGVIPPLVVYMANRPFSYHSNTSTYKMSYSEDEKRGVINNGFEVATRNNLTLDAEWAACLGCAIIRRGQERQNISQSAQCQKCFSEYCWDGSLVAADTDVSLLVNFTSTGLTSGAENATGTSNTTNAAGSVKFGGSSMWQTVIYVLATLAVISFA</sequence>
<dbReference type="STRING" id="984486.A0A1E3QZN7"/>
<dbReference type="PANTHER" id="PTHR10728:SF33">
    <property type="entry name" value="LYSOPHOSPHOLIPASE 1-RELATED"/>
    <property type="match status" value="1"/>
</dbReference>
<keyword evidence="3 10" id="KW-0732">Signal</keyword>
<dbReference type="PROSITE" id="PS51210">
    <property type="entry name" value="PLA2C"/>
    <property type="match status" value="1"/>
</dbReference>
<dbReference type="GO" id="GO:0004622">
    <property type="term" value="F:phosphatidylcholine lysophospholipase activity"/>
    <property type="evidence" value="ECO:0007669"/>
    <property type="project" value="UniProtKB-EC"/>
</dbReference>
<dbReference type="GO" id="GO:0005829">
    <property type="term" value="C:cytosol"/>
    <property type="evidence" value="ECO:0007669"/>
    <property type="project" value="TreeGrafter"/>
</dbReference>
<proteinExistence type="inferred from homology"/>
<dbReference type="CDD" id="cd07203">
    <property type="entry name" value="cPLA2_Fungal_PLB"/>
    <property type="match status" value="1"/>
</dbReference>
<protein>
    <recommendedName>
        <fullName evidence="2 10">Lysophospholipase</fullName>
        <ecNumber evidence="2 10">3.1.1.5</ecNumber>
    </recommendedName>
</protein>
<reference evidence="13" key="1">
    <citation type="submission" date="2016-05" db="EMBL/GenBank/DDBJ databases">
        <title>Comparative genomics of biotechnologically important yeasts.</title>
        <authorList>
            <consortium name="DOE Joint Genome Institute"/>
            <person name="Riley R."/>
            <person name="Haridas S."/>
            <person name="Wolfe K.H."/>
            <person name="Lopes M.R."/>
            <person name="Hittinger C.T."/>
            <person name="Goker M."/>
            <person name="Salamov A."/>
            <person name="Wisecaver J."/>
            <person name="Long T.M."/>
            <person name="Aerts A.L."/>
            <person name="Barry K."/>
            <person name="Choi C."/>
            <person name="Clum A."/>
            <person name="Coughlan A.Y."/>
            <person name="Deshpande S."/>
            <person name="Douglass A.P."/>
            <person name="Hanson S.J."/>
            <person name="Klenk H.-P."/>
            <person name="Labutti K."/>
            <person name="Lapidus A."/>
            <person name="Lindquist E."/>
            <person name="Lipzen A."/>
            <person name="Meier-Kolthoff J.P."/>
            <person name="Ohm R.A."/>
            <person name="Otillar R.P."/>
            <person name="Pangilinan J."/>
            <person name="Peng Y."/>
            <person name="Rokas A."/>
            <person name="Rosa C.A."/>
            <person name="Scheuner C."/>
            <person name="Sibirny A.A."/>
            <person name="Slot J.C."/>
            <person name="Stielow J.B."/>
            <person name="Sun H."/>
            <person name="Kurtzman C.P."/>
            <person name="Blackwell M."/>
            <person name="Grigoriev I.V."/>
            <person name="Jeffries T.W."/>
        </authorList>
    </citation>
    <scope>NUCLEOTIDE SEQUENCE [LARGE SCALE GENOMIC DNA]</scope>
    <source>
        <strain evidence="13">NRRL Y-12698</strain>
    </source>
</reference>
<comment type="function">
    <text evidence="8">Catalyzes the release of fatty acids from lysophospholipids. Phospholipase B may well contribute to pathogenicity by abetting the fungus in damaging and traversing host cell membranes, processes which likely increase the rapidity of disseminated infection.</text>
</comment>
<evidence type="ECO:0000313" key="13">
    <source>
        <dbReference type="Proteomes" id="UP000094336"/>
    </source>
</evidence>
<keyword evidence="6 9" id="KW-0443">Lipid metabolism</keyword>
<evidence type="ECO:0000256" key="7">
    <source>
        <dbReference type="ARBA" id="ARBA00023180"/>
    </source>
</evidence>
<name>A0A1E3QZN7_9ASCO</name>
<evidence type="ECO:0000256" key="10">
    <source>
        <dbReference type="RuleBase" id="RU362103"/>
    </source>
</evidence>
<evidence type="ECO:0000256" key="3">
    <source>
        <dbReference type="ARBA" id="ARBA00022729"/>
    </source>
</evidence>
<dbReference type="OrthoDB" id="4084751at2759"/>
<dbReference type="SUPFAM" id="SSF52151">
    <property type="entry name" value="FabD/lysophospholipase-like"/>
    <property type="match status" value="1"/>
</dbReference>
<keyword evidence="13" id="KW-1185">Reference proteome</keyword>
<dbReference type="Pfam" id="PF01735">
    <property type="entry name" value="PLA2_B"/>
    <property type="match status" value="1"/>
</dbReference>
<feature type="chain" id="PRO_5009027406" description="Lysophospholipase" evidence="10">
    <location>
        <begin position="19"/>
        <end position="637"/>
    </location>
</feature>
<dbReference type="SMART" id="SM00022">
    <property type="entry name" value="PLAc"/>
    <property type="match status" value="1"/>
</dbReference>
<organism evidence="12 13">
    <name type="scientific">Babjeviella inositovora NRRL Y-12698</name>
    <dbReference type="NCBI Taxonomy" id="984486"/>
    <lineage>
        <taxon>Eukaryota</taxon>
        <taxon>Fungi</taxon>
        <taxon>Dikarya</taxon>
        <taxon>Ascomycota</taxon>
        <taxon>Saccharomycotina</taxon>
        <taxon>Pichiomycetes</taxon>
        <taxon>Serinales incertae sedis</taxon>
        <taxon>Babjeviella</taxon>
    </lineage>
</organism>
<evidence type="ECO:0000256" key="6">
    <source>
        <dbReference type="ARBA" id="ARBA00023098"/>
    </source>
</evidence>
<evidence type="ECO:0000256" key="4">
    <source>
        <dbReference type="ARBA" id="ARBA00022801"/>
    </source>
</evidence>
<feature type="domain" description="PLA2c" evidence="11">
    <location>
        <begin position="31"/>
        <end position="576"/>
    </location>
</feature>
<dbReference type="GO" id="GO:0005886">
    <property type="term" value="C:plasma membrane"/>
    <property type="evidence" value="ECO:0007669"/>
    <property type="project" value="TreeGrafter"/>
</dbReference>
<keyword evidence="5 9" id="KW-0442">Lipid degradation</keyword>
<gene>
    <name evidence="12" type="ORF">BABINDRAFT_159566</name>
</gene>
<dbReference type="GO" id="GO:0004623">
    <property type="term" value="F:phospholipase A2 activity"/>
    <property type="evidence" value="ECO:0007669"/>
    <property type="project" value="TreeGrafter"/>
</dbReference>
<accession>A0A1E3QZN7</accession>
<keyword evidence="7" id="KW-0325">Glycoprotein</keyword>
<evidence type="ECO:0000256" key="8">
    <source>
        <dbReference type="ARBA" id="ARBA00059407"/>
    </source>
</evidence>
<evidence type="ECO:0000259" key="11">
    <source>
        <dbReference type="PROSITE" id="PS51210"/>
    </source>
</evidence>
<dbReference type="InterPro" id="IPR002642">
    <property type="entry name" value="LysoPLipase_cat_dom"/>
</dbReference>
<dbReference type="InterPro" id="IPR016035">
    <property type="entry name" value="Acyl_Trfase/lysoPLipase"/>
</dbReference>
<evidence type="ECO:0000313" key="12">
    <source>
        <dbReference type="EMBL" id="ODQ83108.1"/>
    </source>
</evidence>
<dbReference type="Gene3D" id="3.40.1090.10">
    <property type="entry name" value="Cytosolic phospholipase A2 catalytic domain"/>
    <property type="match status" value="1"/>
</dbReference>
<dbReference type="GO" id="GO:0005783">
    <property type="term" value="C:endoplasmic reticulum"/>
    <property type="evidence" value="ECO:0007669"/>
    <property type="project" value="TreeGrafter"/>
</dbReference>
<feature type="signal peptide" evidence="10">
    <location>
        <begin position="1"/>
        <end position="18"/>
    </location>
</feature>
<keyword evidence="4 9" id="KW-0378">Hydrolase</keyword>
<evidence type="ECO:0000256" key="1">
    <source>
        <dbReference type="ARBA" id="ARBA00008780"/>
    </source>
</evidence>
<evidence type="ECO:0000256" key="5">
    <source>
        <dbReference type="ARBA" id="ARBA00022963"/>
    </source>
</evidence>
<dbReference type="PANTHER" id="PTHR10728">
    <property type="entry name" value="CYTOSOLIC PHOSPHOLIPASE A2"/>
    <property type="match status" value="1"/>
</dbReference>